<dbReference type="RefSeq" id="WP_240255356.1">
    <property type="nucleotide sequence ID" value="NZ_JAKTTI010000013.1"/>
</dbReference>
<organism evidence="1 2">
    <name type="scientific">Fredinandcohnia quinoae</name>
    <dbReference type="NCBI Taxonomy" id="2918902"/>
    <lineage>
        <taxon>Bacteria</taxon>
        <taxon>Bacillati</taxon>
        <taxon>Bacillota</taxon>
        <taxon>Bacilli</taxon>
        <taxon>Bacillales</taxon>
        <taxon>Bacillaceae</taxon>
        <taxon>Fredinandcohnia</taxon>
    </lineage>
</organism>
<accession>A0AAW5E6Q6</accession>
<comment type="caution">
    <text evidence="1">The sequence shown here is derived from an EMBL/GenBank/DDBJ whole genome shotgun (WGS) entry which is preliminary data.</text>
</comment>
<dbReference type="AlphaFoldDB" id="A0AAW5E6Q6"/>
<sequence>MPYESKIRTYNPDRVTKNTTISQSLLQNIKLLAEKLDKPYNSLIEEGIDYVLITYKKQKDLIPPAKPLDRKQLGTTFSEVQYNQLKDRAKKLKTQTNTLIEIGMNYVLENRKENK</sequence>
<dbReference type="Proteomes" id="UP001431131">
    <property type="component" value="Unassembled WGS sequence"/>
</dbReference>
<reference evidence="1" key="1">
    <citation type="submission" date="2022-02" db="EMBL/GenBank/DDBJ databases">
        <title>Fredinandcohnia quinoae sp. nov. isolated from Chenopodium quinoa seeds.</title>
        <authorList>
            <person name="Saati-Santamaria Z."/>
            <person name="Flores-Felix J.D."/>
            <person name="Igual J.M."/>
            <person name="Velazquez E."/>
            <person name="Garcia-Fraile P."/>
            <person name="Martinez-Molina E."/>
        </authorList>
    </citation>
    <scope>NUCLEOTIDE SEQUENCE</scope>
    <source>
        <strain evidence="1">SECRCQ15</strain>
    </source>
</reference>
<evidence type="ECO:0000313" key="1">
    <source>
        <dbReference type="EMBL" id="MCH1625671.1"/>
    </source>
</evidence>
<keyword evidence="2" id="KW-1185">Reference proteome</keyword>
<proteinExistence type="predicted"/>
<gene>
    <name evidence="1" type="ORF">MJG50_10045</name>
</gene>
<protein>
    <submittedName>
        <fullName evidence="1">Uncharacterized protein</fullName>
    </submittedName>
</protein>
<name>A0AAW5E6Q6_9BACI</name>
<dbReference type="EMBL" id="JAKTTI010000013">
    <property type="protein sequence ID" value="MCH1625671.1"/>
    <property type="molecule type" value="Genomic_DNA"/>
</dbReference>
<evidence type="ECO:0000313" key="2">
    <source>
        <dbReference type="Proteomes" id="UP001431131"/>
    </source>
</evidence>